<dbReference type="Gene3D" id="1.20.58.70">
    <property type="match status" value="1"/>
</dbReference>
<dbReference type="PANTHER" id="PTHR19957:SF38">
    <property type="entry name" value="LD27581P"/>
    <property type="match status" value="1"/>
</dbReference>
<evidence type="ECO:0000313" key="7">
    <source>
        <dbReference type="EMBL" id="KAJ1955471.1"/>
    </source>
</evidence>
<dbReference type="GO" id="GO:0005484">
    <property type="term" value="F:SNAP receptor activity"/>
    <property type="evidence" value="ECO:0007669"/>
    <property type="project" value="InterPro"/>
</dbReference>
<feature type="domain" description="T-SNARE coiled-coil homology" evidence="6">
    <location>
        <begin position="187"/>
        <end position="249"/>
    </location>
</feature>
<keyword evidence="5" id="KW-1133">Transmembrane helix</keyword>
<accession>A0A9W8E0Y7</accession>
<dbReference type="InterPro" id="IPR045242">
    <property type="entry name" value="Syntaxin"/>
</dbReference>
<dbReference type="InterPro" id="IPR000727">
    <property type="entry name" value="T_SNARE_dom"/>
</dbReference>
<dbReference type="AlphaFoldDB" id="A0A9W8E0Y7"/>
<dbReference type="GO" id="GO:0006886">
    <property type="term" value="P:intracellular protein transport"/>
    <property type="evidence" value="ECO:0007669"/>
    <property type="project" value="InterPro"/>
</dbReference>
<dbReference type="GO" id="GO:0048278">
    <property type="term" value="P:vesicle docking"/>
    <property type="evidence" value="ECO:0007669"/>
    <property type="project" value="TreeGrafter"/>
</dbReference>
<dbReference type="GO" id="GO:0006896">
    <property type="term" value="P:Golgi to vacuole transport"/>
    <property type="evidence" value="ECO:0007669"/>
    <property type="project" value="TreeGrafter"/>
</dbReference>
<organism evidence="7 8">
    <name type="scientific">Dispira parvispora</name>
    <dbReference type="NCBI Taxonomy" id="1520584"/>
    <lineage>
        <taxon>Eukaryota</taxon>
        <taxon>Fungi</taxon>
        <taxon>Fungi incertae sedis</taxon>
        <taxon>Zoopagomycota</taxon>
        <taxon>Kickxellomycotina</taxon>
        <taxon>Dimargaritomycetes</taxon>
        <taxon>Dimargaritales</taxon>
        <taxon>Dimargaritaceae</taxon>
        <taxon>Dispira</taxon>
    </lineage>
</organism>
<evidence type="ECO:0000256" key="3">
    <source>
        <dbReference type="SAM" id="Coils"/>
    </source>
</evidence>
<comment type="caution">
    <text evidence="7">The sequence shown here is derived from an EMBL/GenBank/DDBJ whole genome shotgun (WGS) entry which is preliminary data.</text>
</comment>
<dbReference type="OrthoDB" id="364348at2759"/>
<name>A0A9W8E0Y7_9FUNG</name>
<sequence length="280" mass="32394">MSFNDLGGYGSSSPRSATLDHDEREYRALVQRVSQNVFRVNTNVSNMQRLVVQLSRNQDNQQTRQRLHDITEQTRDLAKTTGHDLKELDTYQQNVDDSTTHARKMEQQKLTKDFQKVLGQFQVVQRDAAEKSREFVDRAKHTVETLQANAASDEHELDQVDQQQSLLHHQERRQDMQVLDNEIEFNEMLIAEREHEIYEIEQGITELNEVFRDLGTIVNEQQSLLDNIESNVSSMAINVRHAGEELITANRHQKKSRRTMCFLLLLLVAIVCIVLLVALS</sequence>
<dbReference type="PANTHER" id="PTHR19957">
    <property type="entry name" value="SYNTAXIN"/>
    <property type="match status" value="1"/>
</dbReference>
<evidence type="ECO:0000313" key="8">
    <source>
        <dbReference type="Proteomes" id="UP001150925"/>
    </source>
</evidence>
<dbReference type="Pfam" id="PF05739">
    <property type="entry name" value="SNARE"/>
    <property type="match status" value="1"/>
</dbReference>
<evidence type="ECO:0000256" key="5">
    <source>
        <dbReference type="SAM" id="Phobius"/>
    </source>
</evidence>
<dbReference type="GO" id="GO:0031201">
    <property type="term" value="C:SNARE complex"/>
    <property type="evidence" value="ECO:0007669"/>
    <property type="project" value="TreeGrafter"/>
</dbReference>
<dbReference type="InterPro" id="IPR010989">
    <property type="entry name" value="SNARE"/>
</dbReference>
<dbReference type="Gene3D" id="1.20.5.110">
    <property type="match status" value="1"/>
</dbReference>
<dbReference type="SMART" id="SM00503">
    <property type="entry name" value="SynN"/>
    <property type="match status" value="1"/>
</dbReference>
<dbReference type="GO" id="GO:0012505">
    <property type="term" value="C:endomembrane system"/>
    <property type="evidence" value="ECO:0007669"/>
    <property type="project" value="TreeGrafter"/>
</dbReference>
<proteinExistence type="inferred from homology"/>
<dbReference type="CDD" id="cd15840">
    <property type="entry name" value="SNARE_Qa"/>
    <property type="match status" value="1"/>
</dbReference>
<evidence type="ECO:0000256" key="2">
    <source>
        <dbReference type="RuleBase" id="RU003858"/>
    </source>
</evidence>
<dbReference type="GO" id="GO:0000149">
    <property type="term" value="F:SNARE binding"/>
    <property type="evidence" value="ECO:0007669"/>
    <property type="project" value="TreeGrafter"/>
</dbReference>
<dbReference type="FunFam" id="1.20.5.110:FF:000059">
    <property type="entry name" value="Related to syntaxin 12"/>
    <property type="match status" value="1"/>
</dbReference>
<dbReference type="Pfam" id="PF14523">
    <property type="entry name" value="Syntaxin_2"/>
    <property type="match status" value="1"/>
</dbReference>
<dbReference type="InterPro" id="IPR006011">
    <property type="entry name" value="Syntaxin_N"/>
</dbReference>
<keyword evidence="5" id="KW-0812">Transmembrane</keyword>
<dbReference type="PROSITE" id="PS00914">
    <property type="entry name" value="SYNTAXIN"/>
    <property type="match status" value="1"/>
</dbReference>
<gene>
    <name evidence="7" type="ORF">IWQ62_005521</name>
</gene>
<evidence type="ECO:0000256" key="4">
    <source>
        <dbReference type="SAM" id="MobiDB-lite"/>
    </source>
</evidence>
<keyword evidence="3" id="KW-0175">Coiled coil</keyword>
<dbReference type="InterPro" id="IPR006012">
    <property type="entry name" value="Syntaxin/epimorphin_CS"/>
</dbReference>
<dbReference type="PROSITE" id="PS50192">
    <property type="entry name" value="T_SNARE"/>
    <property type="match status" value="1"/>
</dbReference>
<comment type="similarity">
    <text evidence="1 2">Belongs to the syntaxin family.</text>
</comment>
<feature type="region of interest" description="Disordered" evidence="4">
    <location>
        <begin position="1"/>
        <end position="20"/>
    </location>
</feature>
<dbReference type="GO" id="GO:0006906">
    <property type="term" value="P:vesicle fusion"/>
    <property type="evidence" value="ECO:0007669"/>
    <property type="project" value="TreeGrafter"/>
</dbReference>
<feature type="coiled-coil region" evidence="3">
    <location>
        <begin position="136"/>
        <end position="163"/>
    </location>
</feature>
<keyword evidence="8" id="KW-1185">Reference proteome</keyword>
<dbReference type="EMBL" id="JANBPY010002329">
    <property type="protein sequence ID" value="KAJ1955471.1"/>
    <property type="molecule type" value="Genomic_DNA"/>
</dbReference>
<protein>
    <recommendedName>
        <fullName evidence="6">t-SNARE coiled-coil homology domain-containing protein</fullName>
    </recommendedName>
</protein>
<dbReference type="Proteomes" id="UP001150925">
    <property type="component" value="Unassembled WGS sequence"/>
</dbReference>
<feature type="transmembrane region" description="Helical" evidence="5">
    <location>
        <begin position="260"/>
        <end position="279"/>
    </location>
</feature>
<reference evidence="7" key="1">
    <citation type="submission" date="2022-07" db="EMBL/GenBank/DDBJ databases">
        <title>Phylogenomic reconstructions and comparative analyses of Kickxellomycotina fungi.</title>
        <authorList>
            <person name="Reynolds N.K."/>
            <person name="Stajich J.E."/>
            <person name="Barry K."/>
            <person name="Grigoriev I.V."/>
            <person name="Crous P."/>
            <person name="Smith M.E."/>
        </authorList>
    </citation>
    <scope>NUCLEOTIDE SEQUENCE</scope>
    <source>
        <strain evidence="7">RSA 1196</strain>
    </source>
</reference>
<keyword evidence="5" id="KW-0472">Membrane</keyword>
<dbReference type="SUPFAM" id="SSF47661">
    <property type="entry name" value="t-snare proteins"/>
    <property type="match status" value="1"/>
</dbReference>
<evidence type="ECO:0000259" key="6">
    <source>
        <dbReference type="PROSITE" id="PS50192"/>
    </source>
</evidence>
<dbReference type="SMART" id="SM00397">
    <property type="entry name" value="t_SNARE"/>
    <property type="match status" value="1"/>
</dbReference>
<evidence type="ECO:0000256" key="1">
    <source>
        <dbReference type="ARBA" id="ARBA00009063"/>
    </source>
</evidence>